<dbReference type="SUPFAM" id="SSF103473">
    <property type="entry name" value="MFS general substrate transporter"/>
    <property type="match status" value="1"/>
</dbReference>
<evidence type="ECO:0000259" key="7">
    <source>
        <dbReference type="PROSITE" id="PS50850"/>
    </source>
</evidence>
<evidence type="ECO:0000256" key="2">
    <source>
        <dbReference type="ARBA" id="ARBA00022448"/>
    </source>
</evidence>
<dbReference type="Proteomes" id="UP000708298">
    <property type="component" value="Unassembled WGS sequence"/>
</dbReference>
<evidence type="ECO:0000256" key="5">
    <source>
        <dbReference type="ARBA" id="ARBA00023136"/>
    </source>
</evidence>
<feature type="transmembrane region" description="Helical" evidence="6">
    <location>
        <begin position="115"/>
        <end position="136"/>
    </location>
</feature>
<protein>
    <submittedName>
        <fullName evidence="8">MFS transporter</fullName>
    </submittedName>
</protein>
<reference evidence="8" key="2">
    <citation type="submission" date="2021-01" db="EMBL/GenBank/DDBJ databases">
        <authorList>
            <person name="Mieszkin S."/>
            <person name="Pouder E."/>
            <person name="Alain K."/>
        </authorList>
    </citation>
    <scope>NUCLEOTIDE SEQUENCE</scope>
    <source>
        <strain evidence="8">HW T2.11</strain>
    </source>
</reference>
<feature type="transmembrane region" description="Helical" evidence="6">
    <location>
        <begin position="90"/>
        <end position="109"/>
    </location>
</feature>
<keyword evidence="4 6" id="KW-1133">Transmembrane helix</keyword>
<feature type="transmembrane region" description="Helical" evidence="6">
    <location>
        <begin position="148"/>
        <end position="172"/>
    </location>
</feature>
<name>A0A963YSC5_9PROT</name>
<dbReference type="EMBL" id="JAESVB010000005">
    <property type="protein sequence ID" value="MCB8876025.1"/>
    <property type="molecule type" value="Genomic_DNA"/>
</dbReference>
<comment type="subcellular location">
    <subcellularLocation>
        <location evidence="1">Membrane</location>
        <topology evidence="1">Multi-pass membrane protein</topology>
    </subcellularLocation>
</comment>
<evidence type="ECO:0000256" key="6">
    <source>
        <dbReference type="SAM" id="Phobius"/>
    </source>
</evidence>
<keyword evidence="2" id="KW-0813">Transport</keyword>
<organism evidence="8 9">
    <name type="scientific">Acidisoma silvae</name>
    <dbReference type="NCBI Taxonomy" id="2802396"/>
    <lineage>
        <taxon>Bacteria</taxon>
        <taxon>Pseudomonadati</taxon>
        <taxon>Pseudomonadota</taxon>
        <taxon>Alphaproteobacteria</taxon>
        <taxon>Acetobacterales</taxon>
        <taxon>Acidocellaceae</taxon>
        <taxon>Acidisoma</taxon>
    </lineage>
</organism>
<dbReference type="PANTHER" id="PTHR42718:SF9">
    <property type="entry name" value="MAJOR FACILITATOR SUPERFAMILY MULTIDRUG TRANSPORTER MFSC"/>
    <property type="match status" value="1"/>
</dbReference>
<sequence length="221" mass="22524">MVLTAGFSTAIPQDGLDQPQRFWAVLAVALGLVMAVLDGAIANVALPTIATDVHASAHDSVSIINAYQIAVMMLLLPFASLGEILGYKRVFLGGIVLFTCASLGCALSMTLDQLTVARVIQGCGAAGQMSVSGALIRYAYPRAKLGQGLAINALVVAASTAAAPSIASAILAVAHWEWLFAINVPIGFACFGSPIGPCRSPSAPPCATTAPAPCSARSAWG</sequence>
<comment type="caution">
    <text evidence="8">The sequence shown here is derived from an EMBL/GenBank/DDBJ whole genome shotgun (WGS) entry which is preliminary data.</text>
</comment>
<proteinExistence type="predicted"/>
<dbReference type="Pfam" id="PF07690">
    <property type="entry name" value="MFS_1"/>
    <property type="match status" value="1"/>
</dbReference>
<dbReference type="PROSITE" id="PS50850">
    <property type="entry name" value="MFS"/>
    <property type="match status" value="1"/>
</dbReference>
<dbReference type="AlphaFoldDB" id="A0A963YSC5"/>
<dbReference type="InterPro" id="IPR020846">
    <property type="entry name" value="MFS_dom"/>
</dbReference>
<gene>
    <name evidence="8" type="ORF">ASILVAE211_12600</name>
</gene>
<evidence type="ECO:0000313" key="9">
    <source>
        <dbReference type="Proteomes" id="UP000708298"/>
    </source>
</evidence>
<dbReference type="InterPro" id="IPR011701">
    <property type="entry name" value="MFS"/>
</dbReference>
<dbReference type="GO" id="GO:0022857">
    <property type="term" value="F:transmembrane transporter activity"/>
    <property type="evidence" value="ECO:0007669"/>
    <property type="project" value="InterPro"/>
</dbReference>
<evidence type="ECO:0000256" key="1">
    <source>
        <dbReference type="ARBA" id="ARBA00004141"/>
    </source>
</evidence>
<keyword evidence="5 6" id="KW-0472">Membrane</keyword>
<keyword evidence="9" id="KW-1185">Reference proteome</keyword>
<feature type="domain" description="Major facilitator superfamily (MFS) profile" evidence="7">
    <location>
        <begin position="24"/>
        <end position="221"/>
    </location>
</feature>
<evidence type="ECO:0000256" key="4">
    <source>
        <dbReference type="ARBA" id="ARBA00022989"/>
    </source>
</evidence>
<dbReference type="InterPro" id="IPR036259">
    <property type="entry name" value="MFS_trans_sf"/>
</dbReference>
<dbReference type="GO" id="GO:0016020">
    <property type="term" value="C:membrane"/>
    <property type="evidence" value="ECO:0007669"/>
    <property type="project" value="UniProtKB-SubCell"/>
</dbReference>
<reference evidence="8" key="1">
    <citation type="journal article" date="2021" name="Microorganisms">
        <title>Acidisoma silvae sp. nov. and Acidisomacellulosilytica sp. nov., Two Acidophilic Bacteria Isolated from Decaying Wood, Hydrolyzing Cellulose and Producing Poly-3-hydroxybutyrate.</title>
        <authorList>
            <person name="Mieszkin S."/>
            <person name="Pouder E."/>
            <person name="Uroz S."/>
            <person name="Simon-Colin C."/>
            <person name="Alain K."/>
        </authorList>
    </citation>
    <scope>NUCLEOTIDE SEQUENCE</scope>
    <source>
        <strain evidence="8">HW T2.11</strain>
    </source>
</reference>
<dbReference type="RefSeq" id="WP_264478848.1">
    <property type="nucleotide sequence ID" value="NZ_JAESVB010000005.1"/>
</dbReference>
<dbReference type="PANTHER" id="PTHR42718">
    <property type="entry name" value="MAJOR FACILITATOR SUPERFAMILY MULTIDRUG TRANSPORTER MFSC"/>
    <property type="match status" value="1"/>
</dbReference>
<evidence type="ECO:0000313" key="8">
    <source>
        <dbReference type="EMBL" id="MCB8876025.1"/>
    </source>
</evidence>
<dbReference type="Gene3D" id="1.20.1720.10">
    <property type="entry name" value="Multidrug resistance protein D"/>
    <property type="match status" value="1"/>
</dbReference>
<evidence type="ECO:0000256" key="3">
    <source>
        <dbReference type="ARBA" id="ARBA00022692"/>
    </source>
</evidence>
<feature type="transmembrane region" description="Helical" evidence="6">
    <location>
        <begin position="22"/>
        <end position="46"/>
    </location>
</feature>
<feature type="transmembrane region" description="Helical" evidence="6">
    <location>
        <begin position="66"/>
        <end position="85"/>
    </location>
</feature>
<keyword evidence="3 6" id="KW-0812">Transmembrane</keyword>
<accession>A0A963YSC5</accession>